<dbReference type="AlphaFoldDB" id="A0A183UT25"/>
<keyword evidence="3" id="KW-1185">Reference proteome</keyword>
<evidence type="ECO:0000256" key="1">
    <source>
        <dbReference type="SAM" id="MobiDB-lite"/>
    </source>
</evidence>
<proteinExistence type="predicted"/>
<evidence type="ECO:0000313" key="3">
    <source>
        <dbReference type="Proteomes" id="UP000050794"/>
    </source>
</evidence>
<reference evidence="4" key="1">
    <citation type="submission" date="2016-06" db="UniProtKB">
        <authorList>
            <consortium name="WormBaseParasite"/>
        </authorList>
    </citation>
    <scope>IDENTIFICATION</scope>
</reference>
<dbReference type="WBParaSite" id="TCNE_0001164501-mRNA-1">
    <property type="protein sequence ID" value="TCNE_0001164501-mRNA-1"/>
    <property type="gene ID" value="TCNE_0001164501"/>
</dbReference>
<accession>A0A183UT25</accession>
<organism evidence="3 4">
    <name type="scientific">Toxocara canis</name>
    <name type="common">Canine roundworm</name>
    <dbReference type="NCBI Taxonomy" id="6265"/>
    <lineage>
        <taxon>Eukaryota</taxon>
        <taxon>Metazoa</taxon>
        <taxon>Ecdysozoa</taxon>
        <taxon>Nematoda</taxon>
        <taxon>Chromadorea</taxon>
        <taxon>Rhabditida</taxon>
        <taxon>Spirurina</taxon>
        <taxon>Ascaridomorpha</taxon>
        <taxon>Ascaridoidea</taxon>
        <taxon>Toxocaridae</taxon>
        <taxon>Toxocara</taxon>
    </lineage>
</organism>
<name>A0A183UT25_TOXCA</name>
<reference evidence="2 3" key="2">
    <citation type="submission" date="2018-11" db="EMBL/GenBank/DDBJ databases">
        <authorList>
            <consortium name="Pathogen Informatics"/>
        </authorList>
    </citation>
    <scope>NUCLEOTIDE SEQUENCE [LARGE SCALE GENOMIC DNA]</scope>
</reference>
<feature type="region of interest" description="Disordered" evidence="1">
    <location>
        <begin position="1"/>
        <end position="28"/>
    </location>
</feature>
<protein>
    <submittedName>
        <fullName evidence="2 4">Uncharacterized protein</fullName>
    </submittedName>
</protein>
<dbReference type="Proteomes" id="UP000050794">
    <property type="component" value="Unassembled WGS sequence"/>
</dbReference>
<evidence type="ECO:0000313" key="4">
    <source>
        <dbReference type="WBParaSite" id="TCNE_0001164501-mRNA-1"/>
    </source>
</evidence>
<feature type="compositionally biased region" description="Polar residues" evidence="1">
    <location>
        <begin position="8"/>
        <end position="28"/>
    </location>
</feature>
<dbReference type="EMBL" id="UYWY01020936">
    <property type="protein sequence ID" value="VDM42966.1"/>
    <property type="molecule type" value="Genomic_DNA"/>
</dbReference>
<sequence length="144" mass="15710">MATVTAGWRQQPQVGDSNRRLSTATAGCRQQPQVVDSNRRLATATAGCRQQPQVGGTAIRINALCLRVACEWGPLSMSPSYARVEFPLIGTYGTNLDCDRRPLLRTIVHTHASASCSTLLFSSTPTCSCRHAFPDTKHLIMFAF</sequence>
<gene>
    <name evidence="2" type="ORF">TCNE_LOCUS11645</name>
</gene>
<evidence type="ECO:0000313" key="2">
    <source>
        <dbReference type="EMBL" id="VDM42966.1"/>
    </source>
</evidence>